<evidence type="ECO:0000256" key="1">
    <source>
        <dbReference type="SAM" id="MobiDB-lite"/>
    </source>
</evidence>
<sequence>YSDDLINRTITSTSSPPDSQGRLRTFVGTKEVCNHYNARICTRNPCHYLHICATCEQNHLRFQCPMTANTTTTIAPPSPASS</sequence>
<feature type="region of interest" description="Disordered" evidence="1">
    <location>
        <begin position="1"/>
        <end position="21"/>
    </location>
</feature>
<dbReference type="EMBL" id="CAJOBC010106660">
    <property type="protein sequence ID" value="CAF4504766.1"/>
    <property type="molecule type" value="Genomic_DNA"/>
</dbReference>
<dbReference type="Proteomes" id="UP000681722">
    <property type="component" value="Unassembled WGS sequence"/>
</dbReference>
<comment type="caution">
    <text evidence="2">The sequence shown here is derived from an EMBL/GenBank/DDBJ whole genome shotgun (WGS) entry which is preliminary data.</text>
</comment>
<dbReference type="AlphaFoldDB" id="A0A816C1K2"/>
<dbReference type="EMBL" id="CAJNOQ010039658">
    <property type="protein sequence ID" value="CAF1617164.1"/>
    <property type="molecule type" value="Genomic_DNA"/>
</dbReference>
<dbReference type="Proteomes" id="UP000663829">
    <property type="component" value="Unassembled WGS sequence"/>
</dbReference>
<accession>A0A816C1K2</accession>
<evidence type="ECO:0000313" key="3">
    <source>
        <dbReference type="EMBL" id="CAF4504766.1"/>
    </source>
</evidence>
<name>A0A816C1K2_9BILA</name>
<evidence type="ECO:0008006" key="5">
    <source>
        <dbReference type="Google" id="ProtNLM"/>
    </source>
</evidence>
<proteinExistence type="predicted"/>
<reference evidence="2" key="1">
    <citation type="submission" date="2021-02" db="EMBL/GenBank/DDBJ databases">
        <authorList>
            <person name="Nowell W R."/>
        </authorList>
    </citation>
    <scope>NUCLEOTIDE SEQUENCE</scope>
</reference>
<feature type="compositionally biased region" description="Polar residues" evidence="1">
    <location>
        <begin position="8"/>
        <end position="18"/>
    </location>
</feature>
<gene>
    <name evidence="2" type="ORF">GPM918_LOCUS43504</name>
    <name evidence="3" type="ORF">SRO942_LOCUS45012</name>
</gene>
<keyword evidence="4" id="KW-1185">Reference proteome</keyword>
<protein>
    <recommendedName>
        <fullName evidence="5">C3H1-type domain-containing protein</fullName>
    </recommendedName>
</protein>
<organism evidence="2 4">
    <name type="scientific">Didymodactylos carnosus</name>
    <dbReference type="NCBI Taxonomy" id="1234261"/>
    <lineage>
        <taxon>Eukaryota</taxon>
        <taxon>Metazoa</taxon>
        <taxon>Spiralia</taxon>
        <taxon>Gnathifera</taxon>
        <taxon>Rotifera</taxon>
        <taxon>Eurotatoria</taxon>
        <taxon>Bdelloidea</taxon>
        <taxon>Philodinida</taxon>
        <taxon>Philodinidae</taxon>
        <taxon>Didymodactylos</taxon>
    </lineage>
</organism>
<evidence type="ECO:0000313" key="2">
    <source>
        <dbReference type="EMBL" id="CAF1617164.1"/>
    </source>
</evidence>
<feature type="non-terminal residue" evidence="2">
    <location>
        <position position="1"/>
    </location>
</feature>
<evidence type="ECO:0000313" key="4">
    <source>
        <dbReference type="Proteomes" id="UP000663829"/>
    </source>
</evidence>